<dbReference type="EMBL" id="MXAV01000038">
    <property type="protein sequence ID" value="PKY10324.1"/>
    <property type="molecule type" value="Genomic_DNA"/>
</dbReference>
<feature type="transmembrane region" description="Helical" evidence="1">
    <location>
        <begin position="100"/>
        <end position="121"/>
    </location>
</feature>
<feature type="transmembrane region" description="Helical" evidence="1">
    <location>
        <begin position="192"/>
        <end position="210"/>
    </location>
</feature>
<keyword evidence="3" id="KW-1185">Reference proteome</keyword>
<evidence type="ECO:0000313" key="3">
    <source>
        <dbReference type="Proteomes" id="UP000234329"/>
    </source>
</evidence>
<evidence type="ECO:0000313" key="2">
    <source>
        <dbReference type="EMBL" id="PKY10324.1"/>
    </source>
</evidence>
<dbReference type="Proteomes" id="UP000234329">
    <property type="component" value="Unassembled WGS sequence"/>
</dbReference>
<dbReference type="AlphaFoldDB" id="A0A2I1DKD9"/>
<dbReference type="InParanoid" id="A0A2I1DKD9"/>
<keyword evidence="1" id="KW-0472">Membrane</keyword>
<organism evidence="2 3">
    <name type="scientific">Acidithiobacillus marinus</name>
    <dbReference type="NCBI Taxonomy" id="187490"/>
    <lineage>
        <taxon>Bacteria</taxon>
        <taxon>Pseudomonadati</taxon>
        <taxon>Pseudomonadota</taxon>
        <taxon>Acidithiobacillia</taxon>
        <taxon>Acidithiobacillales</taxon>
        <taxon>Acidithiobacillaceae</taxon>
        <taxon>Acidithiobacillus</taxon>
    </lineage>
</organism>
<keyword evidence="1" id="KW-0812">Transmembrane</keyword>
<protein>
    <submittedName>
        <fullName evidence="2">Uncharacterized protein</fullName>
    </submittedName>
</protein>
<comment type="caution">
    <text evidence="2">The sequence shown here is derived from an EMBL/GenBank/DDBJ whole genome shotgun (WGS) entry which is preliminary data.</text>
</comment>
<proteinExistence type="predicted"/>
<feature type="transmembrane region" description="Helical" evidence="1">
    <location>
        <begin position="127"/>
        <end position="147"/>
    </location>
</feature>
<sequence length="263" mass="30063">MLDPFRKRNLEYVSVSMSLFMIDVPRYEGLGSWNCLIRTNGRKHPTQNILTGLYLQCTLFFKVHCFMIRGDIMQEDNPNPSDVIQTAQLRQQHKIIRMQISYWLFFGILWLFASVANLLLANAHYSYLTLIPWLLFSGFMFFQPYLIPSAKGRAGLTSSREIQSIWNFCIAGIWISGLLLPASKILPGQFEIPLVLWWISIGTYATGVLSKSPNLRYVGFLWFLGGTAAFYLTIKEQWILLIGVGVMSSMSAVLMLSRKLQAL</sequence>
<feature type="transmembrane region" description="Helical" evidence="1">
    <location>
        <begin position="215"/>
        <end position="232"/>
    </location>
</feature>
<accession>A0A2I1DKD9</accession>
<gene>
    <name evidence="2" type="ORF">B1757_10380</name>
</gene>
<feature type="transmembrane region" description="Helical" evidence="1">
    <location>
        <begin position="238"/>
        <end position="257"/>
    </location>
</feature>
<reference evidence="2 3" key="1">
    <citation type="submission" date="2017-03" db="EMBL/GenBank/DDBJ databases">
        <title>Draft genime sequence of the acidophilic sulfur-oxidizing bacterium Acidithiobacillus sp. SH, isolated from seawater.</title>
        <authorList>
            <person name="Sharmin S."/>
            <person name="Tokuhisa M."/>
            <person name="Kanao T."/>
            <person name="Kamimura K."/>
        </authorList>
    </citation>
    <scope>NUCLEOTIDE SEQUENCE [LARGE SCALE GENOMIC DNA]</scope>
    <source>
        <strain evidence="2 3">SH</strain>
    </source>
</reference>
<keyword evidence="1" id="KW-1133">Transmembrane helix</keyword>
<evidence type="ECO:0000256" key="1">
    <source>
        <dbReference type="SAM" id="Phobius"/>
    </source>
</evidence>
<feature type="transmembrane region" description="Helical" evidence="1">
    <location>
        <begin position="168"/>
        <end position="186"/>
    </location>
</feature>
<name>A0A2I1DKD9_9PROT</name>